<comment type="caution">
    <text evidence="4">The sequence shown here is derived from an EMBL/GenBank/DDBJ whole genome shotgun (WGS) entry which is preliminary data.</text>
</comment>
<proteinExistence type="inferred from homology"/>
<dbReference type="PANTHER" id="PTHR43639">
    <property type="entry name" value="OXIDOREDUCTASE, SHORT-CHAIN DEHYDROGENASE/REDUCTASE FAMILY (AFU_ORTHOLOGUE AFUA_5G02870)"/>
    <property type="match status" value="1"/>
</dbReference>
<dbReference type="Gene3D" id="3.40.50.720">
    <property type="entry name" value="NAD(P)-binding Rossmann-like Domain"/>
    <property type="match status" value="1"/>
</dbReference>
<evidence type="ECO:0000313" key="4">
    <source>
        <dbReference type="EMBL" id="MBS2967703.1"/>
    </source>
</evidence>
<dbReference type="InterPro" id="IPR020904">
    <property type="entry name" value="Sc_DH/Rdtase_CS"/>
</dbReference>
<dbReference type="EMBL" id="JAGVRK010000001">
    <property type="protein sequence ID" value="MBS2967703.1"/>
    <property type="molecule type" value="Genomic_DNA"/>
</dbReference>
<dbReference type="PRINTS" id="PR00081">
    <property type="entry name" value="GDHRDH"/>
</dbReference>
<dbReference type="InterPro" id="IPR002347">
    <property type="entry name" value="SDR_fam"/>
</dbReference>
<gene>
    <name evidence="4" type="ORF">J9317_02805</name>
</gene>
<dbReference type="Proteomes" id="UP000682403">
    <property type="component" value="Unassembled WGS sequence"/>
</dbReference>
<evidence type="ECO:0000256" key="3">
    <source>
        <dbReference type="ARBA" id="ARBA00023002"/>
    </source>
</evidence>
<evidence type="ECO:0000313" key="5">
    <source>
        <dbReference type="Proteomes" id="UP000682403"/>
    </source>
</evidence>
<name>A0ABS5LAU7_9BACI</name>
<sequence length="253" mass="27291">MILRLNHQLALVTGGSRGLGAAISKKLGREGAFAAVNYLNSAVEAEEVVREIKANGGNAAAIQANVTNEEEVFRFVKEAERVSGLRVSILVNNATGPQPELSMENLNWGDYEDQLNFFVKAPFFLMKACLSSMKEQKKGSVINIGSEVVQLGNGHFSSYVTAKSAMLGMTRSWASEFGEYGIRVNLLNPGFIPVERHAGVSDEAIDQYRLSIPLKRMGVPDDAANTVAYLASEESSFITGQSISVNGGHTFGI</sequence>
<reference evidence="4 5" key="1">
    <citation type="submission" date="2021-04" db="EMBL/GenBank/DDBJ databases">
        <title>Metabacillus sp. strain KIGAM252 whole genome sequence.</title>
        <authorList>
            <person name="Seo M.-J."/>
            <person name="Cho E.-S."/>
            <person name="Hwang C.Y."/>
            <person name="Yoon D.J."/>
        </authorList>
    </citation>
    <scope>NUCLEOTIDE SEQUENCE [LARGE SCALE GENOMIC DNA]</scope>
    <source>
        <strain evidence="4 5">KIGAM252</strain>
    </source>
</reference>
<dbReference type="PRINTS" id="PR00080">
    <property type="entry name" value="SDRFAMILY"/>
</dbReference>
<evidence type="ECO:0000256" key="2">
    <source>
        <dbReference type="ARBA" id="ARBA00011881"/>
    </source>
</evidence>
<dbReference type="SUPFAM" id="SSF51735">
    <property type="entry name" value="NAD(P)-binding Rossmann-fold domains"/>
    <property type="match status" value="1"/>
</dbReference>
<keyword evidence="3" id="KW-0560">Oxidoreductase</keyword>
<dbReference type="Pfam" id="PF13561">
    <property type="entry name" value="adh_short_C2"/>
    <property type="match status" value="1"/>
</dbReference>
<comment type="similarity">
    <text evidence="1">Belongs to the short-chain dehydrogenases/reductases (SDR) family.</text>
</comment>
<dbReference type="PROSITE" id="PS00061">
    <property type="entry name" value="ADH_SHORT"/>
    <property type="match status" value="1"/>
</dbReference>
<protein>
    <submittedName>
        <fullName evidence="4">SDR family oxidoreductase</fullName>
    </submittedName>
</protein>
<keyword evidence="5" id="KW-1185">Reference proteome</keyword>
<dbReference type="InterPro" id="IPR036291">
    <property type="entry name" value="NAD(P)-bd_dom_sf"/>
</dbReference>
<evidence type="ECO:0000256" key="1">
    <source>
        <dbReference type="ARBA" id="ARBA00006484"/>
    </source>
</evidence>
<dbReference type="PANTHER" id="PTHR43639:SF1">
    <property type="entry name" value="SHORT-CHAIN DEHYDROGENASE_REDUCTASE FAMILY PROTEIN"/>
    <property type="match status" value="1"/>
</dbReference>
<accession>A0ABS5LAU7</accession>
<organism evidence="4 5">
    <name type="scientific">Metabacillus flavus</name>
    <dbReference type="NCBI Taxonomy" id="2823519"/>
    <lineage>
        <taxon>Bacteria</taxon>
        <taxon>Bacillati</taxon>
        <taxon>Bacillota</taxon>
        <taxon>Bacilli</taxon>
        <taxon>Bacillales</taxon>
        <taxon>Bacillaceae</taxon>
        <taxon>Metabacillus</taxon>
    </lineage>
</organism>
<comment type="subunit">
    <text evidence="2">Homotetramer.</text>
</comment>